<comment type="caution">
    <text evidence="4">The sequence shown here is derived from an EMBL/GenBank/DDBJ whole genome shotgun (WGS) entry which is preliminary data.</text>
</comment>
<keyword evidence="5" id="KW-1185">Reference proteome</keyword>
<evidence type="ECO:0000259" key="2">
    <source>
        <dbReference type="Pfam" id="PF00156"/>
    </source>
</evidence>
<proteinExistence type="inferred from homology"/>
<organism evidence="4 5">
    <name type="scientific">Desulfocucumis palustris</name>
    <dbReference type="NCBI Taxonomy" id="1898651"/>
    <lineage>
        <taxon>Bacteria</taxon>
        <taxon>Bacillati</taxon>
        <taxon>Bacillota</taxon>
        <taxon>Clostridia</taxon>
        <taxon>Eubacteriales</taxon>
        <taxon>Desulfocucumaceae</taxon>
        <taxon>Desulfocucumis</taxon>
    </lineage>
</organism>
<sequence length="244" mass="26604">MKVLLKRLALDLLDLIFPPREVCPFCGCRSPEGKVCGACHRRMRSYLKEPHCLICGRFFNGGGDTLCRDCRESSRPFKLVRAAGPYEGIIKEAVRKIKYQNKRWLARNLALYMIAAAGNDSRYNRAGAVVPVPMWPGRQRDRGFNQAELLAGEVACGLGLPIIRPVQKIRETPAQTGLDRAQRLNNLRGTFEVTDKTGVRGKVILLVDDVVTTAATMEAVAAALSQGGASLVLGLAAAAGRTLV</sequence>
<dbReference type="PANTHER" id="PTHR47505:SF1">
    <property type="entry name" value="DNA UTILIZATION PROTEIN YHGH"/>
    <property type="match status" value="1"/>
</dbReference>
<dbReference type="InterPro" id="IPR051910">
    <property type="entry name" value="ComF/GntX_DNA_util-trans"/>
</dbReference>
<evidence type="ECO:0000313" key="4">
    <source>
        <dbReference type="EMBL" id="GBF35560.1"/>
    </source>
</evidence>
<dbReference type="PANTHER" id="PTHR47505">
    <property type="entry name" value="DNA UTILIZATION PROTEIN YHGH"/>
    <property type="match status" value="1"/>
</dbReference>
<evidence type="ECO:0000256" key="1">
    <source>
        <dbReference type="ARBA" id="ARBA00008007"/>
    </source>
</evidence>
<evidence type="ECO:0008006" key="6">
    <source>
        <dbReference type="Google" id="ProtNLM"/>
    </source>
</evidence>
<dbReference type="InterPro" id="IPR029057">
    <property type="entry name" value="PRTase-like"/>
</dbReference>
<feature type="domain" description="Double zinc ribbon" evidence="3">
    <location>
        <begin position="12"/>
        <end position="71"/>
    </location>
</feature>
<gene>
    <name evidence="4" type="ORF">DCCM_4689</name>
</gene>
<evidence type="ECO:0000313" key="5">
    <source>
        <dbReference type="Proteomes" id="UP000239549"/>
    </source>
</evidence>
<dbReference type="InterPro" id="IPR044005">
    <property type="entry name" value="DZR_2"/>
</dbReference>
<dbReference type="Gene3D" id="3.40.50.2020">
    <property type="match status" value="1"/>
</dbReference>
<evidence type="ECO:0000259" key="3">
    <source>
        <dbReference type="Pfam" id="PF18912"/>
    </source>
</evidence>
<reference evidence="5" key="1">
    <citation type="submission" date="2018-02" db="EMBL/GenBank/DDBJ databases">
        <title>Genome sequence of Desulfocucumis palustris strain NAW-5.</title>
        <authorList>
            <person name="Watanabe M."/>
            <person name="Kojima H."/>
            <person name="Fukui M."/>
        </authorList>
    </citation>
    <scope>NUCLEOTIDE SEQUENCE [LARGE SCALE GENOMIC DNA]</scope>
    <source>
        <strain evidence="5">NAW-5</strain>
    </source>
</reference>
<dbReference type="Proteomes" id="UP000239549">
    <property type="component" value="Unassembled WGS sequence"/>
</dbReference>
<dbReference type="Pfam" id="PF18912">
    <property type="entry name" value="DZR_2"/>
    <property type="match status" value="1"/>
</dbReference>
<dbReference type="AlphaFoldDB" id="A0A2L2XHD2"/>
<feature type="domain" description="Phosphoribosyltransferase" evidence="2">
    <location>
        <begin position="150"/>
        <end position="236"/>
    </location>
</feature>
<dbReference type="EMBL" id="BFAV01000172">
    <property type="protein sequence ID" value="GBF35560.1"/>
    <property type="molecule type" value="Genomic_DNA"/>
</dbReference>
<dbReference type="SUPFAM" id="SSF53271">
    <property type="entry name" value="PRTase-like"/>
    <property type="match status" value="1"/>
</dbReference>
<protein>
    <recommendedName>
        <fullName evidence="6">ComF family protein</fullName>
    </recommendedName>
</protein>
<accession>A0A2L2XHD2</accession>
<comment type="similarity">
    <text evidence="1">Belongs to the ComF/GntX family.</text>
</comment>
<name>A0A2L2XHD2_9FIRM</name>
<dbReference type="InterPro" id="IPR000836">
    <property type="entry name" value="PRTase_dom"/>
</dbReference>
<dbReference type="Pfam" id="PF00156">
    <property type="entry name" value="Pribosyltran"/>
    <property type="match status" value="1"/>
</dbReference>